<proteinExistence type="predicted"/>
<evidence type="ECO:0000313" key="4">
    <source>
        <dbReference type="Proteomes" id="UP001371456"/>
    </source>
</evidence>
<dbReference type="InterPro" id="IPR026960">
    <property type="entry name" value="RVT-Znf"/>
</dbReference>
<evidence type="ECO:0000313" key="3">
    <source>
        <dbReference type="EMBL" id="KAK6804048.1"/>
    </source>
</evidence>
<comment type="caution">
    <text evidence="3">The sequence shown here is derived from an EMBL/GenBank/DDBJ whole genome shotgun (WGS) entry which is preliminary data.</text>
</comment>
<evidence type="ECO:0000259" key="1">
    <source>
        <dbReference type="Pfam" id="PF13456"/>
    </source>
</evidence>
<sequence length="302" mass="35768">MTDDFAEYNQVMSTNGWNMSMMKEMFGDEICQHVNTNLGSGLIVNEMDKPWWMPNSKGSFTVRSAWEMMRQRKDKQNDIMFIWEKGIPFRVSFLLWRMRFKRIPMESMLRCQFFMQKSVRSCRDTWTIYTIEANNGLVIWKRRNAIRNGGKLSRFTMLREINRNIHLFAMNRYPCKDQLSISSKDFRVRNCHGDLIYAQTDCIAFCTTLEVEVKAFRSGLLYCVQNNYLPFVMETDSLIIKKVLDRIWEIPWGIAVDTRCIMEELKDKEVVVTHIFREGNKLADFLTMSSVLQVQITFSLHQ</sequence>
<dbReference type="Gene3D" id="3.30.420.10">
    <property type="entry name" value="Ribonuclease H-like superfamily/Ribonuclease H"/>
    <property type="match status" value="1"/>
</dbReference>
<dbReference type="Pfam" id="PF13456">
    <property type="entry name" value="RVT_3"/>
    <property type="match status" value="1"/>
</dbReference>
<keyword evidence="4" id="KW-1185">Reference proteome</keyword>
<feature type="domain" description="RNase H type-1" evidence="1">
    <location>
        <begin position="188"/>
        <end position="286"/>
    </location>
</feature>
<dbReference type="InterPro" id="IPR053151">
    <property type="entry name" value="RNase_H-like"/>
</dbReference>
<dbReference type="InterPro" id="IPR012337">
    <property type="entry name" value="RNaseH-like_sf"/>
</dbReference>
<dbReference type="InterPro" id="IPR002156">
    <property type="entry name" value="RNaseH_domain"/>
</dbReference>
<dbReference type="InterPro" id="IPR044730">
    <property type="entry name" value="RNase_H-like_dom_plant"/>
</dbReference>
<organism evidence="3 4">
    <name type="scientific">Solanum bulbocastanum</name>
    <name type="common">Wild potato</name>
    <dbReference type="NCBI Taxonomy" id="147425"/>
    <lineage>
        <taxon>Eukaryota</taxon>
        <taxon>Viridiplantae</taxon>
        <taxon>Streptophyta</taxon>
        <taxon>Embryophyta</taxon>
        <taxon>Tracheophyta</taxon>
        <taxon>Spermatophyta</taxon>
        <taxon>Magnoliopsida</taxon>
        <taxon>eudicotyledons</taxon>
        <taxon>Gunneridae</taxon>
        <taxon>Pentapetalae</taxon>
        <taxon>asterids</taxon>
        <taxon>lamiids</taxon>
        <taxon>Solanales</taxon>
        <taxon>Solanaceae</taxon>
        <taxon>Solanoideae</taxon>
        <taxon>Solaneae</taxon>
        <taxon>Solanum</taxon>
    </lineage>
</organism>
<dbReference type="GO" id="GO:0003676">
    <property type="term" value="F:nucleic acid binding"/>
    <property type="evidence" value="ECO:0007669"/>
    <property type="project" value="InterPro"/>
</dbReference>
<name>A0AAN8UAA4_SOLBU</name>
<protein>
    <recommendedName>
        <fullName evidence="5">RNase H family protein</fullName>
    </recommendedName>
</protein>
<evidence type="ECO:0000259" key="2">
    <source>
        <dbReference type="Pfam" id="PF13966"/>
    </source>
</evidence>
<dbReference type="CDD" id="cd06222">
    <property type="entry name" value="RNase_H_like"/>
    <property type="match status" value="1"/>
</dbReference>
<dbReference type="AlphaFoldDB" id="A0AAN8UAA4"/>
<evidence type="ECO:0008006" key="5">
    <source>
        <dbReference type="Google" id="ProtNLM"/>
    </source>
</evidence>
<gene>
    <name evidence="3" type="ORF">RDI58_001832</name>
</gene>
<dbReference type="Proteomes" id="UP001371456">
    <property type="component" value="Unassembled WGS sequence"/>
</dbReference>
<dbReference type="PANTHER" id="PTHR47723:SF24">
    <property type="entry name" value="RNASE H TYPE-1 DOMAIN-CONTAINING PROTEIN"/>
    <property type="match status" value="1"/>
</dbReference>
<dbReference type="EMBL" id="JBANQN010000001">
    <property type="protein sequence ID" value="KAK6804048.1"/>
    <property type="molecule type" value="Genomic_DNA"/>
</dbReference>
<dbReference type="SUPFAM" id="SSF53098">
    <property type="entry name" value="Ribonuclease H-like"/>
    <property type="match status" value="1"/>
</dbReference>
<accession>A0AAN8UAA4</accession>
<dbReference type="Pfam" id="PF13966">
    <property type="entry name" value="zf-RVT"/>
    <property type="match status" value="1"/>
</dbReference>
<dbReference type="GO" id="GO:0004523">
    <property type="term" value="F:RNA-DNA hybrid ribonuclease activity"/>
    <property type="evidence" value="ECO:0007669"/>
    <property type="project" value="InterPro"/>
</dbReference>
<reference evidence="3 4" key="1">
    <citation type="submission" date="2024-02" db="EMBL/GenBank/DDBJ databases">
        <title>de novo genome assembly of Solanum bulbocastanum strain 11H21.</title>
        <authorList>
            <person name="Hosaka A.J."/>
        </authorList>
    </citation>
    <scope>NUCLEOTIDE SEQUENCE [LARGE SCALE GENOMIC DNA]</scope>
    <source>
        <tissue evidence="3">Young leaves</tissue>
    </source>
</reference>
<feature type="domain" description="Reverse transcriptase zinc-binding" evidence="2">
    <location>
        <begin position="60"/>
        <end position="110"/>
    </location>
</feature>
<dbReference type="InterPro" id="IPR036397">
    <property type="entry name" value="RNaseH_sf"/>
</dbReference>
<dbReference type="PANTHER" id="PTHR47723">
    <property type="entry name" value="OS05G0353850 PROTEIN"/>
    <property type="match status" value="1"/>
</dbReference>